<name>A0A327KNB3_9BRAD</name>
<gene>
    <name evidence="7" type="ORF">CH338_09315</name>
</gene>
<evidence type="ECO:0000313" key="7">
    <source>
        <dbReference type="EMBL" id="RAI39464.1"/>
    </source>
</evidence>
<dbReference type="GO" id="GO:0015658">
    <property type="term" value="F:branched-chain amino acid transmembrane transporter activity"/>
    <property type="evidence" value="ECO:0007669"/>
    <property type="project" value="TreeGrafter"/>
</dbReference>
<comment type="similarity">
    <text evidence="1">Belongs to the ABC transporter superfamily.</text>
</comment>
<evidence type="ECO:0000256" key="5">
    <source>
        <dbReference type="ARBA" id="ARBA00022970"/>
    </source>
</evidence>
<evidence type="ECO:0000256" key="4">
    <source>
        <dbReference type="ARBA" id="ARBA00022840"/>
    </source>
</evidence>
<dbReference type="CDD" id="cd03224">
    <property type="entry name" value="ABC_TM1139_LivF_branched"/>
    <property type="match status" value="1"/>
</dbReference>
<dbReference type="Pfam" id="PF00005">
    <property type="entry name" value="ABC_tran"/>
    <property type="match status" value="1"/>
</dbReference>
<comment type="caution">
    <text evidence="7">The sequence shown here is derived from an EMBL/GenBank/DDBJ whole genome shotgun (WGS) entry which is preliminary data.</text>
</comment>
<keyword evidence="2" id="KW-0813">Transport</keyword>
<protein>
    <recommendedName>
        <fullName evidence="6">ABC transporter domain-containing protein</fullName>
    </recommendedName>
</protein>
<sequence length="233" mass="25221">MSAATNGHVLDVRGLNAAYGESKVLFDIGIAVRDREVVGCVGRNGAGKSTLLKSIAGFLRPTAGTVESDGVDLVGRTAFAIAGMGIKYVPQDKKVFSDLTVRENLELGSYASGDYDWDPVLVFFPKLKVLLDRKAGYLSGGERQMLMIGRAILGKPKLLLVDEPTEGLAPSIVSHLKDVFRELSKSAALVIVEQNLPMICAIADKIYALNEGRLVAELTEREQIRPEVCEPYL</sequence>
<dbReference type="PROSITE" id="PS50893">
    <property type="entry name" value="ABC_TRANSPORTER_2"/>
    <property type="match status" value="1"/>
</dbReference>
<dbReference type="PANTHER" id="PTHR43820">
    <property type="entry name" value="HIGH-AFFINITY BRANCHED-CHAIN AMINO ACID TRANSPORT ATP-BINDING PROTEIN LIVF"/>
    <property type="match status" value="1"/>
</dbReference>
<dbReference type="Proteomes" id="UP000248863">
    <property type="component" value="Unassembled WGS sequence"/>
</dbReference>
<keyword evidence="8" id="KW-1185">Reference proteome</keyword>
<dbReference type="GO" id="GO:0016887">
    <property type="term" value="F:ATP hydrolysis activity"/>
    <property type="evidence" value="ECO:0007669"/>
    <property type="project" value="InterPro"/>
</dbReference>
<dbReference type="AlphaFoldDB" id="A0A327KNB3"/>
<evidence type="ECO:0000256" key="2">
    <source>
        <dbReference type="ARBA" id="ARBA00022448"/>
    </source>
</evidence>
<dbReference type="Gene3D" id="3.40.50.300">
    <property type="entry name" value="P-loop containing nucleotide triphosphate hydrolases"/>
    <property type="match status" value="1"/>
</dbReference>
<dbReference type="PROSITE" id="PS00211">
    <property type="entry name" value="ABC_TRANSPORTER_1"/>
    <property type="match status" value="1"/>
</dbReference>
<dbReference type="EMBL" id="NPEU01000075">
    <property type="protein sequence ID" value="RAI39464.1"/>
    <property type="molecule type" value="Genomic_DNA"/>
</dbReference>
<dbReference type="GO" id="GO:0015807">
    <property type="term" value="P:L-amino acid transport"/>
    <property type="evidence" value="ECO:0007669"/>
    <property type="project" value="TreeGrafter"/>
</dbReference>
<dbReference type="RefSeq" id="WP_111356825.1">
    <property type="nucleotide sequence ID" value="NZ_NHSK01000028.1"/>
</dbReference>
<proteinExistence type="inferred from homology"/>
<dbReference type="SMART" id="SM00382">
    <property type="entry name" value="AAA"/>
    <property type="match status" value="1"/>
</dbReference>
<dbReference type="GO" id="GO:0005524">
    <property type="term" value="F:ATP binding"/>
    <property type="evidence" value="ECO:0007669"/>
    <property type="project" value="UniProtKB-KW"/>
</dbReference>
<evidence type="ECO:0000256" key="1">
    <source>
        <dbReference type="ARBA" id="ARBA00005417"/>
    </source>
</evidence>
<dbReference type="InterPro" id="IPR003439">
    <property type="entry name" value="ABC_transporter-like_ATP-bd"/>
</dbReference>
<feature type="domain" description="ABC transporter" evidence="6">
    <location>
        <begin position="10"/>
        <end position="233"/>
    </location>
</feature>
<evidence type="ECO:0000259" key="6">
    <source>
        <dbReference type="PROSITE" id="PS50893"/>
    </source>
</evidence>
<dbReference type="InterPro" id="IPR052156">
    <property type="entry name" value="BCAA_Transport_ATP-bd_LivF"/>
</dbReference>
<dbReference type="SUPFAM" id="SSF52540">
    <property type="entry name" value="P-loop containing nucleoside triphosphate hydrolases"/>
    <property type="match status" value="1"/>
</dbReference>
<keyword evidence="4" id="KW-0067">ATP-binding</keyword>
<dbReference type="PANTHER" id="PTHR43820:SF4">
    <property type="entry name" value="HIGH-AFFINITY BRANCHED-CHAIN AMINO ACID TRANSPORT ATP-BINDING PROTEIN LIVF"/>
    <property type="match status" value="1"/>
</dbReference>
<dbReference type="InterPro" id="IPR017871">
    <property type="entry name" value="ABC_transporter-like_CS"/>
</dbReference>
<organism evidence="7 8">
    <name type="scientific">Rhodoplanes elegans</name>
    <dbReference type="NCBI Taxonomy" id="29408"/>
    <lineage>
        <taxon>Bacteria</taxon>
        <taxon>Pseudomonadati</taxon>
        <taxon>Pseudomonadota</taxon>
        <taxon>Alphaproteobacteria</taxon>
        <taxon>Hyphomicrobiales</taxon>
        <taxon>Nitrobacteraceae</taxon>
        <taxon>Rhodoplanes</taxon>
    </lineage>
</organism>
<evidence type="ECO:0000256" key="3">
    <source>
        <dbReference type="ARBA" id="ARBA00022741"/>
    </source>
</evidence>
<dbReference type="InterPro" id="IPR003593">
    <property type="entry name" value="AAA+_ATPase"/>
</dbReference>
<accession>A0A327KNB3</accession>
<keyword evidence="5" id="KW-0029">Amino-acid transport</keyword>
<dbReference type="OrthoDB" id="9776369at2"/>
<evidence type="ECO:0000313" key="8">
    <source>
        <dbReference type="Proteomes" id="UP000248863"/>
    </source>
</evidence>
<keyword evidence="3" id="KW-0547">Nucleotide-binding</keyword>
<reference evidence="7 8" key="1">
    <citation type="submission" date="2017-07" db="EMBL/GenBank/DDBJ databases">
        <title>Draft Genome Sequences of Select Purple Nonsulfur Bacteria.</title>
        <authorList>
            <person name="Lasarre B."/>
            <person name="Mckinlay J.B."/>
        </authorList>
    </citation>
    <scope>NUCLEOTIDE SEQUENCE [LARGE SCALE GENOMIC DNA]</scope>
    <source>
        <strain evidence="7 8">DSM 11907</strain>
    </source>
</reference>
<dbReference type="InterPro" id="IPR027417">
    <property type="entry name" value="P-loop_NTPase"/>
</dbReference>